<evidence type="ECO:0000313" key="1">
    <source>
        <dbReference type="EMBL" id="GEL70074.1"/>
    </source>
</evidence>
<dbReference type="Proteomes" id="UP000321224">
    <property type="component" value="Unassembled WGS sequence"/>
</dbReference>
<evidence type="ECO:0000313" key="2">
    <source>
        <dbReference type="Proteomes" id="UP000321224"/>
    </source>
</evidence>
<reference evidence="1 2" key="1">
    <citation type="submission" date="2019-07" db="EMBL/GenBank/DDBJ databases">
        <title>Whole genome shotgun sequence of Myxococcus virescens NBRC 100334.</title>
        <authorList>
            <person name="Hosoyama A."/>
            <person name="Uohara A."/>
            <person name="Ohji S."/>
            <person name="Ichikawa N."/>
        </authorList>
    </citation>
    <scope>NUCLEOTIDE SEQUENCE [LARGE SCALE GENOMIC DNA]</scope>
    <source>
        <strain evidence="1 2">NBRC 100334</strain>
    </source>
</reference>
<accession>A0A511H9G1</accession>
<name>A0A511H9G1_9BACT</name>
<proteinExistence type="predicted"/>
<protein>
    <submittedName>
        <fullName evidence="1">Uncharacterized protein</fullName>
    </submittedName>
</protein>
<dbReference type="EMBL" id="BJVY01000007">
    <property type="protein sequence ID" value="GEL70074.1"/>
    <property type="molecule type" value="Genomic_DNA"/>
</dbReference>
<sequence>MRLPPVRSAEVTGDKGILAQTQDGVFRLRANCLRERASVSGVFQWVLAGWIFRVFSETWKVAGGTWGEQAPRVGRGGTRRCQPDTIGEWLTLRLQAPSLGGGVVGGRGQGT</sequence>
<organism evidence="1 2">
    <name type="scientific">Myxococcus virescens</name>
    <dbReference type="NCBI Taxonomy" id="83456"/>
    <lineage>
        <taxon>Bacteria</taxon>
        <taxon>Pseudomonadati</taxon>
        <taxon>Myxococcota</taxon>
        <taxon>Myxococcia</taxon>
        <taxon>Myxococcales</taxon>
        <taxon>Cystobacterineae</taxon>
        <taxon>Myxococcaceae</taxon>
        <taxon>Myxococcus</taxon>
    </lineage>
</organism>
<gene>
    <name evidence="1" type="ORF">MVI01_18580</name>
</gene>
<comment type="caution">
    <text evidence="1">The sequence shown here is derived from an EMBL/GenBank/DDBJ whole genome shotgun (WGS) entry which is preliminary data.</text>
</comment>
<dbReference type="AlphaFoldDB" id="A0A511H9G1"/>